<protein>
    <submittedName>
        <fullName evidence="1">Uncharacterized protein</fullName>
    </submittedName>
</protein>
<proteinExistence type="predicted"/>
<evidence type="ECO:0000313" key="1">
    <source>
        <dbReference type="EMBL" id="KAA6394154.1"/>
    </source>
</evidence>
<sequence length="130" mass="15008">MEVQHASPSRIEVSNMLHEAKSVLQEYCKGAAISLQFLLVIKRFSYEVQHPSETQVSLFCKVHNIMLCKESQINDNKQMASFAAKIRAWFRLIFTERISRQFRDRSILNDYEVVVNLDSDVLLAKSGTNK</sequence>
<comment type="caution">
    <text evidence="1">The sequence shown here is derived from an EMBL/GenBank/DDBJ whole genome shotgun (WGS) entry which is preliminary data.</text>
</comment>
<accession>A0A5J4WGJ6</accession>
<dbReference type="AlphaFoldDB" id="A0A5J4WGJ6"/>
<reference evidence="1 2" key="1">
    <citation type="submission" date="2019-03" db="EMBL/GenBank/DDBJ databases">
        <title>Single cell metagenomics reveals metabolic interactions within the superorganism composed of flagellate Streblomastix strix and complex community of Bacteroidetes bacteria on its surface.</title>
        <authorList>
            <person name="Treitli S.C."/>
            <person name="Kolisko M."/>
            <person name="Husnik F."/>
            <person name="Keeling P."/>
            <person name="Hampl V."/>
        </authorList>
    </citation>
    <scope>NUCLEOTIDE SEQUENCE [LARGE SCALE GENOMIC DNA]</scope>
    <source>
        <strain evidence="1">ST1C</strain>
    </source>
</reference>
<name>A0A5J4WGJ6_9EUKA</name>
<evidence type="ECO:0000313" key="2">
    <source>
        <dbReference type="Proteomes" id="UP000324800"/>
    </source>
</evidence>
<dbReference type="EMBL" id="SNRW01002026">
    <property type="protein sequence ID" value="KAA6394154.1"/>
    <property type="molecule type" value="Genomic_DNA"/>
</dbReference>
<organism evidence="1 2">
    <name type="scientific">Streblomastix strix</name>
    <dbReference type="NCBI Taxonomy" id="222440"/>
    <lineage>
        <taxon>Eukaryota</taxon>
        <taxon>Metamonada</taxon>
        <taxon>Preaxostyla</taxon>
        <taxon>Oxymonadida</taxon>
        <taxon>Streblomastigidae</taxon>
        <taxon>Streblomastix</taxon>
    </lineage>
</organism>
<gene>
    <name evidence="1" type="ORF">EZS28_010321</name>
</gene>
<dbReference type="Proteomes" id="UP000324800">
    <property type="component" value="Unassembled WGS sequence"/>
</dbReference>